<dbReference type="AlphaFoldDB" id="A0A9R1CAD9"/>
<reference evidence="1" key="1">
    <citation type="journal article" date="2022" name="Int. J. Syst. Evol. Microbiol.">
        <title>Prevotella lacticifex sp. nov., isolated from the rumen of cows.</title>
        <authorList>
            <person name="Shinkai T."/>
            <person name="Ikeyama N."/>
            <person name="Kumagai M."/>
            <person name="Ohmori H."/>
            <person name="Sakamoto M."/>
            <person name="Ohkuma M."/>
            <person name="Mitsumori M."/>
        </authorList>
    </citation>
    <scope>NUCLEOTIDE SEQUENCE</scope>
    <source>
        <strain evidence="1">R5076</strain>
    </source>
</reference>
<gene>
    <name evidence="1" type="ORF">PRLR5076_17310</name>
</gene>
<keyword evidence="2" id="KW-1185">Reference proteome</keyword>
<organism evidence="1 2">
    <name type="scientific">Prevotella lacticifex</name>
    <dbReference type="NCBI Taxonomy" id="2854755"/>
    <lineage>
        <taxon>Bacteria</taxon>
        <taxon>Pseudomonadati</taxon>
        <taxon>Bacteroidota</taxon>
        <taxon>Bacteroidia</taxon>
        <taxon>Bacteroidales</taxon>
        <taxon>Prevotellaceae</taxon>
        <taxon>Prevotella</taxon>
    </lineage>
</organism>
<sequence>MIMTQEEMLRALSAIQINGNISQLCMGDGYMTVNNYRQPSKEQEQNNDGDYFDSTAFSNALRRLAQHMEQTRTIHWSHVYLYLRRNMSLDEMSASAFGRFIQEHGGPNEQKVRKDGNYQPSSSELLRDKAVIESISAFFPVD</sequence>
<name>A0A9R1CAD9_9BACT</name>
<protein>
    <submittedName>
        <fullName evidence="1">Uncharacterized protein</fullName>
    </submittedName>
</protein>
<dbReference type="EMBL" id="BPUB01000002">
    <property type="protein sequence ID" value="GJG58880.1"/>
    <property type="molecule type" value="Genomic_DNA"/>
</dbReference>
<proteinExistence type="predicted"/>
<accession>A0A9R1CAD9</accession>
<evidence type="ECO:0000313" key="2">
    <source>
        <dbReference type="Proteomes" id="UP000825483"/>
    </source>
</evidence>
<dbReference type="Proteomes" id="UP000825483">
    <property type="component" value="Unassembled WGS sequence"/>
</dbReference>
<evidence type="ECO:0000313" key="1">
    <source>
        <dbReference type="EMBL" id="GJG58880.1"/>
    </source>
</evidence>
<comment type="caution">
    <text evidence="1">The sequence shown here is derived from an EMBL/GenBank/DDBJ whole genome shotgun (WGS) entry which is preliminary data.</text>
</comment>